<reference evidence="3 4" key="1">
    <citation type="submission" date="2019-06" db="EMBL/GenBank/DDBJ databases">
        <title>Whole genome sequence for Cellvibrionaceae sp. R142.</title>
        <authorList>
            <person name="Wang G."/>
        </authorList>
    </citation>
    <scope>NUCLEOTIDE SEQUENCE [LARGE SCALE GENOMIC DNA]</scope>
    <source>
        <strain evidence="3 4">R142</strain>
    </source>
</reference>
<dbReference type="GO" id="GO:0016747">
    <property type="term" value="F:acyltransferase activity, transferring groups other than amino-acyl groups"/>
    <property type="evidence" value="ECO:0007669"/>
    <property type="project" value="InterPro"/>
</dbReference>
<dbReference type="RefSeq" id="WP_142902135.1">
    <property type="nucleotide sequence ID" value="NZ_ML660087.1"/>
</dbReference>
<gene>
    <name evidence="3" type="ORF">FKG94_00015</name>
</gene>
<dbReference type="AlphaFoldDB" id="A0A545UBC5"/>
<evidence type="ECO:0000259" key="2">
    <source>
        <dbReference type="PROSITE" id="PS51186"/>
    </source>
</evidence>
<evidence type="ECO:0000313" key="3">
    <source>
        <dbReference type="EMBL" id="TQV86768.1"/>
    </source>
</evidence>
<organism evidence="3 4">
    <name type="scientific">Exilibacterium tricleocarpae</name>
    <dbReference type="NCBI Taxonomy" id="2591008"/>
    <lineage>
        <taxon>Bacteria</taxon>
        <taxon>Pseudomonadati</taxon>
        <taxon>Pseudomonadota</taxon>
        <taxon>Gammaproteobacteria</taxon>
        <taxon>Cellvibrionales</taxon>
        <taxon>Cellvibrionaceae</taxon>
        <taxon>Exilibacterium</taxon>
    </lineage>
</organism>
<feature type="region of interest" description="Disordered" evidence="1">
    <location>
        <begin position="196"/>
        <end position="245"/>
    </location>
</feature>
<feature type="domain" description="N-acetyltransferase" evidence="2">
    <location>
        <begin position="33"/>
        <end position="179"/>
    </location>
</feature>
<keyword evidence="4" id="KW-1185">Reference proteome</keyword>
<dbReference type="PROSITE" id="PS51186">
    <property type="entry name" value="GNAT"/>
    <property type="match status" value="1"/>
</dbReference>
<dbReference type="EMBL" id="VHSG01000001">
    <property type="protein sequence ID" value="TQV86768.1"/>
    <property type="molecule type" value="Genomic_DNA"/>
</dbReference>
<comment type="caution">
    <text evidence="3">The sequence shown here is derived from an EMBL/GenBank/DDBJ whole genome shotgun (WGS) entry which is preliminary data.</text>
</comment>
<dbReference type="Gene3D" id="3.40.630.30">
    <property type="match status" value="1"/>
</dbReference>
<name>A0A545UBC5_9GAMM</name>
<dbReference type="OrthoDB" id="6441960at2"/>
<dbReference type="InterPro" id="IPR016181">
    <property type="entry name" value="Acyl_CoA_acyltransferase"/>
</dbReference>
<sequence length="245" mass="27340">MAKYQWINKPPIIQVKKESVLLGYRKQLLRNIENWRLAEPDYDVPPEIEGWNSRCGYSDSIATLVKNEDFNFVYLLEGVPVGIMTMSDYLLPYINDLVLHPGSEGGGAIMIEHAVNFSRGMGYGGKLELWSYNGESTKFYLKMGFTGVDSGSGSMTLDPATSDLWDTAGNRYHLKKYAAQTAYLYCLPPLKKPLPPIPKKPLPRKPLPPIPTASSQPRPTRPLPPVPNRSIPAVPNRPPPPVPDH</sequence>
<accession>A0A545UBC5</accession>
<protein>
    <submittedName>
        <fullName evidence="3">GNAT family N-acetyltransferase</fullName>
    </submittedName>
</protein>
<feature type="compositionally biased region" description="Pro residues" evidence="1">
    <location>
        <begin position="196"/>
        <end position="211"/>
    </location>
</feature>
<evidence type="ECO:0000256" key="1">
    <source>
        <dbReference type="SAM" id="MobiDB-lite"/>
    </source>
</evidence>
<dbReference type="SUPFAM" id="SSF55729">
    <property type="entry name" value="Acyl-CoA N-acyltransferases (Nat)"/>
    <property type="match status" value="1"/>
</dbReference>
<keyword evidence="3" id="KW-0808">Transferase</keyword>
<dbReference type="Pfam" id="PF00583">
    <property type="entry name" value="Acetyltransf_1"/>
    <property type="match status" value="1"/>
</dbReference>
<dbReference type="InterPro" id="IPR000182">
    <property type="entry name" value="GNAT_dom"/>
</dbReference>
<dbReference type="Proteomes" id="UP000319732">
    <property type="component" value="Unassembled WGS sequence"/>
</dbReference>
<proteinExistence type="predicted"/>
<evidence type="ECO:0000313" key="4">
    <source>
        <dbReference type="Proteomes" id="UP000319732"/>
    </source>
</evidence>
<feature type="compositionally biased region" description="Pro residues" evidence="1">
    <location>
        <begin position="235"/>
        <end position="245"/>
    </location>
</feature>